<keyword evidence="3" id="KW-1185">Reference proteome</keyword>
<evidence type="ECO:0000256" key="1">
    <source>
        <dbReference type="SAM" id="SignalP"/>
    </source>
</evidence>
<dbReference type="RefSeq" id="WP_197443948.1">
    <property type="nucleotide sequence ID" value="NZ_CP036275.1"/>
</dbReference>
<protein>
    <recommendedName>
        <fullName evidence="4">Tetratricopeptide repeat protein</fullName>
    </recommendedName>
</protein>
<accession>A0A517YZZ4</accession>
<organism evidence="2 3">
    <name type="scientific">Maioricimonas rarisocia</name>
    <dbReference type="NCBI Taxonomy" id="2528026"/>
    <lineage>
        <taxon>Bacteria</taxon>
        <taxon>Pseudomonadati</taxon>
        <taxon>Planctomycetota</taxon>
        <taxon>Planctomycetia</taxon>
        <taxon>Planctomycetales</taxon>
        <taxon>Planctomycetaceae</taxon>
        <taxon>Maioricimonas</taxon>
    </lineage>
</organism>
<feature type="signal peptide" evidence="1">
    <location>
        <begin position="1"/>
        <end position="22"/>
    </location>
</feature>
<sequence precursor="true">MRTVHRVIVATCLTLLATGAHAEDAPADKAPTEKARATAVALNYCRAAFHRIRKDPSDEVLAEEQEKILSNLKLDSISDPDIIKLYSSVLDEINDISVADRERTLARSHHMSTVQRKVAWDVLAMGTDIATGQFGNALRTGANSWWDYRNMKYQHENSVLKIDKGRLNAVVQKSSQFLDTFWRMAQKENIPDRWLVRNDDLDALEVAMSERDPEVRLRVLKRMESFMECYPPYWYYVARTQQETGELVAAAETYRKLEELGMGHFRKDDMLATGLANQAAIEEHLGYDTAPQTAQRALEYSTEVWEANLVCARVLQRHGRVAAAEDAILRNLDVGIETSRSRVFLASLYIHTEDRGKLAKVLADREAVAELPAPILLRCAALMGVEQTPPHVLNTVLASLDAQPRMLFGPDDLVIHASRTWQLHLASLSVWHGGQQLGAPQVAAGNGYYQLRYAGQFDWGSPLAPRSSDMQLALQFTYPDETQIRLTLQPPRPGAQTGGQPALTIASSRPTHSRLQISDIRVGEQRIALHGDEAFAPQTTTVAKPVQTPLLNTNDETGSEAVIELNAVDAF</sequence>
<gene>
    <name evidence="2" type="ORF">Mal4_00640</name>
</gene>
<dbReference type="AlphaFoldDB" id="A0A517YZZ4"/>
<feature type="chain" id="PRO_5021700791" description="Tetratricopeptide repeat protein" evidence="1">
    <location>
        <begin position="23"/>
        <end position="571"/>
    </location>
</feature>
<dbReference type="KEGG" id="mri:Mal4_00640"/>
<keyword evidence="1" id="KW-0732">Signal</keyword>
<name>A0A517YZZ4_9PLAN</name>
<reference evidence="2 3" key="1">
    <citation type="submission" date="2019-02" db="EMBL/GenBank/DDBJ databases">
        <title>Deep-cultivation of Planctomycetes and their phenomic and genomic characterization uncovers novel biology.</title>
        <authorList>
            <person name="Wiegand S."/>
            <person name="Jogler M."/>
            <person name="Boedeker C."/>
            <person name="Pinto D."/>
            <person name="Vollmers J."/>
            <person name="Rivas-Marin E."/>
            <person name="Kohn T."/>
            <person name="Peeters S.H."/>
            <person name="Heuer A."/>
            <person name="Rast P."/>
            <person name="Oberbeckmann S."/>
            <person name="Bunk B."/>
            <person name="Jeske O."/>
            <person name="Meyerdierks A."/>
            <person name="Storesund J.E."/>
            <person name="Kallscheuer N."/>
            <person name="Luecker S."/>
            <person name="Lage O.M."/>
            <person name="Pohl T."/>
            <person name="Merkel B.J."/>
            <person name="Hornburger P."/>
            <person name="Mueller R.-W."/>
            <person name="Bruemmer F."/>
            <person name="Labrenz M."/>
            <person name="Spormann A.M."/>
            <person name="Op den Camp H."/>
            <person name="Overmann J."/>
            <person name="Amann R."/>
            <person name="Jetten M.S.M."/>
            <person name="Mascher T."/>
            <person name="Medema M.H."/>
            <person name="Devos D.P."/>
            <person name="Kaster A.-K."/>
            <person name="Ovreas L."/>
            <person name="Rohde M."/>
            <person name="Galperin M.Y."/>
            <person name="Jogler C."/>
        </authorList>
    </citation>
    <scope>NUCLEOTIDE SEQUENCE [LARGE SCALE GENOMIC DNA]</scope>
    <source>
        <strain evidence="2 3">Mal4</strain>
    </source>
</reference>
<dbReference type="EMBL" id="CP036275">
    <property type="protein sequence ID" value="QDU35782.1"/>
    <property type="molecule type" value="Genomic_DNA"/>
</dbReference>
<proteinExistence type="predicted"/>
<dbReference type="SUPFAM" id="SSF48452">
    <property type="entry name" value="TPR-like"/>
    <property type="match status" value="1"/>
</dbReference>
<evidence type="ECO:0008006" key="4">
    <source>
        <dbReference type="Google" id="ProtNLM"/>
    </source>
</evidence>
<dbReference type="Proteomes" id="UP000320496">
    <property type="component" value="Chromosome"/>
</dbReference>
<evidence type="ECO:0000313" key="3">
    <source>
        <dbReference type="Proteomes" id="UP000320496"/>
    </source>
</evidence>
<dbReference type="InterPro" id="IPR011990">
    <property type="entry name" value="TPR-like_helical_dom_sf"/>
</dbReference>
<dbReference type="Gene3D" id="1.25.40.10">
    <property type="entry name" value="Tetratricopeptide repeat domain"/>
    <property type="match status" value="1"/>
</dbReference>
<evidence type="ECO:0000313" key="2">
    <source>
        <dbReference type="EMBL" id="QDU35782.1"/>
    </source>
</evidence>